<evidence type="ECO:0000313" key="4">
    <source>
        <dbReference type="Proteomes" id="UP000011523"/>
    </source>
</evidence>
<keyword evidence="2" id="KW-1133">Transmembrane helix</keyword>
<evidence type="ECO:0000256" key="1">
    <source>
        <dbReference type="SAM" id="MobiDB-lite"/>
    </source>
</evidence>
<dbReference type="Proteomes" id="UP000011523">
    <property type="component" value="Unassembled WGS sequence"/>
</dbReference>
<sequence>MLSNDELAGLGVGLSVGAGAALISPGVGIGIGVYGVGAILVAIWRDRRERDDSDTDEVATDGGTMPRDPPQEAAPEQPAVLDVEVEGDRVLGSAERGDVSLVVEAPAGISEEELEATLNDLPERMTRTAALFDGGDD</sequence>
<dbReference type="AlphaFoldDB" id="M0E264"/>
<name>M0E264_9EURY</name>
<organism evidence="3 4">
    <name type="scientific">Halorubrum tebenquichense DSM 14210</name>
    <dbReference type="NCBI Taxonomy" id="1227485"/>
    <lineage>
        <taxon>Archaea</taxon>
        <taxon>Methanobacteriati</taxon>
        <taxon>Methanobacteriota</taxon>
        <taxon>Stenosarchaea group</taxon>
        <taxon>Halobacteria</taxon>
        <taxon>Halobacteriales</taxon>
        <taxon>Haloferacaceae</taxon>
        <taxon>Halorubrum</taxon>
    </lineage>
</organism>
<evidence type="ECO:0000256" key="2">
    <source>
        <dbReference type="SAM" id="Phobius"/>
    </source>
</evidence>
<feature type="region of interest" description="Disordered" evidence="1">
    <location>
        <begin position="48"/>
        <end position="78"/>
    </location>
</feature>
<dbReference type="PATRIC" id="fig|1227485.3.peg.97"/>
<keyword evidence="4" id="KW-1185">Reference proteome</keyword>
<keyword evidence="2" id="KW-0812">Transmembrane</keyword>
<feature type="transmembrane region" description="Helical" evidence="2">
    <location>
        <begin position="20"/>
        <end position="44"/>
    </location>
</feature>
<accession>M0E264</accession>
<gene>
    <name evidence="3" type="ORF">C472_00519</name>
</gene>
<reference evidence="3 4" key="1">
    <citation type="journal article" date="2014" name="PLoS Genet.">
        <title>Phylogenetically driven sequencing of extremely halophilic archaea reveals strategies for static and dynamic osmo-response.</title>
        <authorList>
            <person name="Becker E.A."/>
            <person name="Seitzer P.M."/>
            <person name="Tritt A."/>
            <person name="Larsen D."/>
            <person name="Krusor M."/>
            <person name="Yao A.I."/>
            <person name="Wu D."/>
            <person name="Madern D."/>
            <person name="Eisen J.A."/>
            <person name="Darling A.E."/>
            <person name="Facciotti M.T."/>
        </authorList>
    </citation>
    <scope>NUCLEOTIDE SEQUENCE [LARGE SCALE GENOMIC DNA]</scope>
    <source>
        <strain evidence="3 4">DSM 14210</strain>
    </source>
</reference>
<protein>
    <submittedName>
        <fullName evidence="3">Uncharacterized protein</fullName>
    </submittedName>
</protein>
<proteinExistence type="predicted"/>
<evidence type="ECO:0000313" key="3">
    <source>
        <dbReference type="EMBL" id="ELZ41881.1"/>
    </source>
</evidence>
<comment type="caution">
    <text evidence="3">The sequence shown here is derived from an EMBL/GenBank/DDBJ whole genome shotgun (WGS) entry which is preliminary data.</text>
</comment>
<keyword evidence="2" id="KW-0472">Membrane</keyword>
<dbReference type="EMBL" id="AOJD01000003">
    <property type="protein sequence ID" value="ELZ41881.1"/>
    <property type="molecule type" value="Genomic_DNA"/>
</dbReference>
<dbReference type="RefSeq" id="WP_006627815.1">
    <property type="nucleotide sequence ID" value="NZ_AOJD01000003.1"/>
</dbReference>